<dbReference type="AlphaFoldDB" id="A0AAV9JTZ9"/>
<keyword evidence="7 8" id="KW-0503">Monooxygenase</keyword>
<evidence type="ECO:0000313" key="11">
    <source>
        <dbReference type="Proteomes" id="UP001324427"/>
    </source>
</evidence>
<keyword evidence="9" id="KW-0812">Transmembrane</keyword>
<dbReference type="InterPro" id="IPR017972">
    <property type="entry name" value="Cyt_P450_CS"/>
</dbReference>
<dbReference type="EMBL" id="JAVFHQ010000005">
    <property type="protein sequence ID" value="KAK4549050.1"/>
    <property type="molecule type" value="Genomic_DNA"/>
</dbReference>
<dbReference type="PROSITE" id="PS00086">
    <property type="entry name" value="CYTOCHROME_P450"/>
    <property type="match status" value="1"/>
</dbReference>
<dbReference type="SUPFAM" id="SSF48264">
    <property type="entry name" value="Cytochrome P450"/>
    <property type="match status" value="1"/>
</dbReference>
<evidence type="ECO:0000256" key="1">
    <source>
        <dbReference type="ARBA" id="ARBA00001971"/>
    </source>
</evidence>
<feature type="transmembrane region" description="Helical" evidence="9">
    <location>
        <begin position="7"/>
        <end position="28"/>
    </location>
</feature>
<evidence type="ECO:0000256" key="9">
    <source>
        <dbReference type="SAM" id="Phobius"/>
    </source>
</evidence>
<keyword evidence="3 8" id="KW-0349">Heme</keyword>
<evidence type="ECO:0000313" key="10">
    <source>
        <dbReference type="EMBL" id="KAK4549050.1"/>
    </source>
</evidence>
<evidence type="ECO:0008006" key="12">
    <source>
        <dbReference type="Google" id="ProtNLM"/>
    </source>
</evidence>
<sequence length="550" mass="61488">MQYIYAAAAILVSSIVAPVVTLIALQYVQISKVPCEIPWVDLRGKRWFPKLRANMHQFSIGRAALEEGWVKYGKHNKPFVLPGTNWPEIVLPPSNVHWIATQPEHIISDIVVQDELLGIDYFTHGPTSASVHDFTPIRRDMTRQMGKVLPDVLDEISASFTEGFGTNTEDWQEVLAIEKVISTAHRAVNRVYVGLPSCRDQRYLTAAFRWEFSFAVTGAVFRQLIPHELKPLFGPIAAMPLACIKWLAIRRILPTIRERVRKLKADGISEKTSSDDEKPNDMLQWIIETNAQKSDPAELEPWNVAGKVLLLDLFATHTTSTTAGAALLDMLSYPTAAQLLAELREEADAVMPKLVSDPQAIRDMVKMDSTIRETLRLHPMFAHGMMRQVVARGGVTTPDGLYLPQGCNVSASIVYPQMESCDNGQEYQPLRFYHQANGPANPPPSMAATAEGIVDHQQTPQTAPTKQTMTVQISDQFLSFGLGKHACPGRFFAVQTLKLMLGYLVTHYDLEPLAERPKFDEIGEIRIPSAKTVLKVRRREMELTEGDNGK</sequence>
<gene>
    <name evidence="10" type="ORF">LTR36_007506</name>
</gene>
<dbReference type="PANTHER" id="PTHR46206">
    <property type="entry name" value="CYTOCHROME P450"/>
    <property type="match status" value="1"/>
</dbReference>
<reference evidence="10 11" key="1">
    <citation type="submission" date="2021-11" db="EMBL/GenBank/DDBJ databases">
        <title>Black yeast isolated from Biological Soil Crust.</title>
        <authorList>
            <person name="Kurbessoian T."/>
        </authorList>
    </citation>
    <scope>NUCLEOTIDE SEQUENCE [LARGE SCALE GENOMIC DNA]</scope>
    <source>
        <strain evidence="10 11">CCFEE 5522</strain>
    </source>
</reference>
<evidence type="ECO:0000256" key="5">
    <source>
        <dbReference type="ARBA" id="ARBA00023002"/>
    </source>
</evidence>
<proteinExistence type="inferred from homology"/>
<evidence type="ECO:0000256" key="7">
    <source>
        <dbReference type="ARBA" id="ARBA00023033"/>
    </source>
</evidence>
<evidence type="ECO:0000256" key="8">
    <source>
        <dbReference type="RuleBase" id="RU000461"/>
    </source>
</evidence>
<dbReference type="GO" id="GO:0016705">
    <property type="term" value="F:oxidoreductase activity, acting on paired donors, with incorporation or reduction of molecular oxygen"/>
    <property type="evidence" value="ECO:0007669"/>
    <property type="project" value="InterPro"/>
</dbReference>
<comment type="caution">
    <text evidence="10">The sequence shown here is derived from an EMBL/GenBank/DDBJ whole genome shotgun (WGS) entry which is preliminary data.</text>
</comment>
<dbReference type="GO" id="GO:0020037">
    <property type="term" value="F:heme binding"/>
    <property type="evidence" value="ECO:0007669"/>
    <property type="project" value="InterPro"/>
</dbReference>
<dbReference type="GO" id="GO:0004497">
    <property type="term" value="F:monooxygenase activity"/>
    <property type="evidence" value="ECO:0007669"/>
    <property type="project" value="UniProtKB-KW"/>
</dbReference>
<keyword evidence="9" id="KW-0472">Membrane</keyword>
<keyword evidence="9" id="KW-1133">Transmembrane helix</keyword>
<dbReference type="CDD" id="cd11041">
    <property type="entry name" value="CYP503A1-like"/>
    <property type="match status" value="1"/>
</dbReference>
<evidence type="ECO:0000256" key="3">
    <source>
        <dbReference type="ARBA" id="ARBA00022617"/>
    </source>
</evidence>
<evidence type="ECO:0000256" key="4">
    <source>
        <dbReference type="ARBA" id="ARBA00022723"/>
    </source>
</evidence>
<dbReference type="Pfam" id="PF00067">
    <property type="entry name" value="p450"/>
    <property type="match status" value="1"/>
</dbReference>
<organism evidence="10 11">
    <name type="scientific">Oleoguttula mirabilis</name>
    <dbReference type="NCBI Taxonomy" id="1507867"/>
    <lineage>
        <taxon>Eukaryota</taxon>
        <taxon>Fungi</taxon>
        <taxon>Dikarya</taxon>
        <taxon>Ascomycota</taxon>
        <taxon>Pezizomycotina</taxon>
        <taxon>Dothideomycetes</taxon>
        <taxon>Dothideomycetidae</taxon>
        <taxon>Mycosphaerellales</taxon>
        <taxon>Teratosphaeriaceae</taxon>
        <taxon>Oleoguttula</taxon>
    </lineage>
</organism>
<dbReference type="PANTHER" id="PTHR46206:SF1">
    <property type="entry name" value="P450, PUTATIVE (EUROFUNG)-RELATED"/>
    <property type="match status" value="1"/>
</dbReference>
<comment type="similarity">
    <text evidence="2 8">Belongs to the cytochrome P450 family.</text>
</comment>
<name>A0AAV9JTZ9_9PEZI</name>
<evidence type="ECO:0000256" key="2">
    <source>
        <dbReference type="ARBA" id="ARBA00010617"/>
    </source>
</evidence>
<evidence type="ECO:0000256" key="6">
    <source>
        <dbReference type="ARBA" id="ARBA00023004"/>
    </source>
</evidence>
<dbReference type="GO" id="GO:0005506">
    <property type="term" value="F:iron ion binding"/>
    <property type="evidence" value="ECO:0007669"/>
    <property type="project" value="InterPro"/>
</dbReference>
<keyword evidence="11" id="KW-1185">Reference proteome</keyword>
<keyword evidence="6 8" id="KW-0408">Iron</keyword>
<dbReference type="PRINTS" id="PR00385">
    <property type="entry name" value="P450"/>
</dbReference>
<dbReference type="Proteomes" id="UP001324427">
    <property type="component" value="Unassembled WGS sequence"/>
</dbReference>
<keyword evidence="4 8" id="KW-0479">Metal-binding</keyword>
<protein>
    <recommendedName>
        <fullName evidence="12">Cytochrome P450</fullName>
    </recommendedName>
</protein>
<accession>A0AAV9JTZ9</accession>
<dbReference type="InterPro" id="IPR001128">
    <property type="entry name" value="Cyt_P450"/>
</dbReference>
<comment type="cofactor">
    <cofactor evidence="1">
        <name>heme</name>
        <dbReference type="ChEBI" id="CHEBI:30413"/>
    </cofactor>
</comment>
<dbReference type="Gene3D" id="1.10.630.10">
    <property type="entry name" value="Cytochrome P450"/>
    <property type="match status" value="1"/>
</dbReference>
<keyword evidence="5 8" id="KW-0560">Oxidoreductase</keyword>
<dbReference type="InterPro" id="IPR036396">
    <property type="entry name" value="Cyt_P450_sf"/>
</dbReference>